<dbReference type="Pfam" id="PF12770">
    <property type="entry name" value="CHAT"/>
    <property type="match status" value="1"/>
</dbReference>
<reference evidence="2" key="1">
    <citation type="journal article" date="2021" name="Nat. Commun.">
        <title>Genetic determinants of endophytism in the Arabidopsis root mycobiome.</title>
        <authorList>
            <person name="Mesny F."/>
            <person name="Miyauchi S."/>
            <person name="Thiergart T."/>
            <person name="Pickel B."/>
            <person name="Atanasova L."/>
            <person name="Karlsson M."/>
            <person name="Huettel B."/>
            <person name="Barry K.W."/>
            <person name="Haridas S."/>
            <person name="Chen C."/>
            <person name="Bauer D."/>
            <person name="Andreopoulos W."/>
            <person name="Pangilinan J."/>
            <person name="LaButti K."/>
            <person name="Riley R."/>
            <person name="Lipzen A."/>
            <person name="Clum A."/>
            <person name="Drula E."/>
            <person name="Henrissat B."/>
            <person name="Kohler A."/>
            <person name="Grigoriev I.V."/>
            <person name="Martin F.M."/>
            <person name="Hacquard S."/>
        </authorList>
    </citation>
    <scope>NUCLEOTIDE SEQUENCE</scope>
    <source>
        <strain evidence="2">MPI-CAGE-AT-0016</strain>
    </source>
</reference>
<name>A0A8K0TE43_9PEZI</name>
<evidence type="ECO:0000313" key="3">
    <source>
        <dbReference type="Proteomes" id="UP000813385"/>
    </source>
</evidence>
<feature type="domain" description="CHAT" evidence="1">
    <location>
        <begin position="1002"/>
        <end position="1324"/>
    </location>
</feature>
<comment type="caution">
    <text evidence="2">The sequence shown here is derived from an EMBL/GenBank/DDBJ whole genome shotgun (WGS) entry which is preliminary data.</text>
</comment>
<keyword evidence="3" id="KW-1185">Reference proteome</keyword>
<dbReference type="EMBL" id="JAGPXD010000004">
    <property type="protein sequence ID" value="KAH7359244.1"/>
    <property type="molecule type" value="Genomic_DNA"/>
</dbReference>
<evidence type="ECO:0000259" key="1">
    <source>
        <dbReference type="Pfam" id="PF12770"/>
    </source>
</evidence>
<dbReference type="InterPro" id="IPR024983">
    <property type="entry name" value="CHAT_dom"/>
</dbReference>
<gene>
    <name evidence="2" type="ORF">B0T11DRAFT_320123</name>
</gene>
<protein>
    <submittedName>
        <fullName evidence="2">CHAT domain-containing protein</fullName>
    </submittedName>
</protein>
<dbReference type="Proteomes" id="UP000813385">
    <property type="component" value="Unassembled WGS sequence"/>
</dbReference>
<dbReference type="OrthoDB" id="5040840at2759"/>
<accession>A0A8K0TE43</accession>
<organism evidence="2 3">
    <name type="scientific">Plectosphaerella cucumerina</name>
    <dbReference type="NCBI Taxonomy" id="40658"/>
    <lineage>
        <taxon>Eukaryota</taxon>
        <taxon>Fungi</taxon>
        <taxon>Dikarya</taxon>
        <taxon>Ascomycota</taxon>
        <taxon>Pezizomycotina</taxon>
        <taxon>Sordariomycetes</taxon>
        <taxon>Hypocreomycetidae</taxon>
        <taxon>Glomerellales</taxon>
        <taxon>Plectosphaerellaceae</taxon>
        <taxon>Plectosphaerella</taxon>
    </lineage>
</organism>
<evidence type="ECO:0000313" key="2">
    <source>
        <dbReference type="EMBL" id="KAH7359244.1"/>
    </source>
</evidence>
<sequence length="1353" mass="151915">MDFKETCDLFGGTIFYDDFRGDLRTIKEKLDERLHQLYLVSLDDAASQILSIAIWHLLSGDITAATQTLDCLIHEEHYGRRWAFRAHGYTWLIQTWKRRPPLFRACRFDGPARNVWLTKNPLTECDEAMDFSNLHEDQQTNVDATEFRICMRLFAVDEVVRERARRLNPSSMDFAHWAGEREENRDSFAKSTRALAALCIGTLELQMPLVSAYLARQIYHLFHISGSPESSPALEQMRALYASANDDTGEALYWLTRGDHNASPAFASLTVLNFDISDGHDMYGGDSRIFKVTEVYPDPEETENQGTSEEKYTPMEAASICYDKADEIFARIGSSRGRASVALRQAACLIIEGSSPKNVWSSGYSTKAAAASQFLETAISLARASGDEPLAMVANVHLLLSMDRRLDWNERALTKEIGSWTTKVGNDLLGLCLGLLCWRQSLYFRYLAGSFLLAQASSSIAANLVSATNPFPTLAFDTTFAQANIWHSWGLSVQSSKLMEYLKQRCVEVIRLAPWTALEGSGASGSPAPEKFNIPLVLHCAKRAIEAKIAVDACVGDPENLPDSATAAMMELVRRFHDPITTSWIQLQEVNILSARAILRHKRLAQKGHQEQAAAALEAFSKDPKVHAALGFEARGVRLDMAARSSNQMLTTLLLGTMKNEDTKDQLYTLIGESLPLELERDEERRRVYSLELMFRACIKAEDWSRARELMTLLEEASPGYFTSVGSYTNLWPWQRCLYAGLVHEKTGACGLAGKYFIQSWLFLERVRAEMMSENERQMWKMPEVNLVFGCLARRAIIDGQMQGEPRTEVRQEPPTDLRFDADVFLGFDIDLSTARRDDVVMFLEASKTQYTWNRSKRAGSAEDRYKYEAFAALSAKQNRTPEEEAELQLLDRDKDEFLAGLMKEPADNSDDSSQGRNFFQSPRELYGSIPEYAVVIYTAQSQIGLVILVIDRNGVVIAGLNEHMTPAHAKDLISRHLDALYDREPEDPDANKEILEFTNAALHRLLIKPAERCIQNKTHVCFVLSGDFARVPVGALLYQDGYLGIQREVSQVPSLAALKHLRSRRFDTPSGFRKTVIARPGSLAEQNLSPERRVKTLTMGGVEALLIANLWGAKPLDAKDVDKEQFQHHLRDSNFLHICTHGETDADHSFNSNILLQTKVRVLDMLAVSTKIGLVTFSACLSSGGHISDAGDVQGFSHDLLAAGANAYIGALWKVNDTASMIHMYLFYLILLAGLDKPTFAEAWHGATVTLYNMSTEKTIEILDQFVKLWDKWEEQGKRPAEFVRRGRKGLVEQIAYLKTEKGARRMDFKHPYFWASFVLVGNGFAGIESSGYEKLQTLLQSMEVSEKAEGA</sequence>
<proteinExistence type="predicted"/>